<feature type="compositionally biased region" description="Polar residues" evidence="1">
    <location>
        <begin position="294"/>
        <end position="307"/>
    </location>
</feature>
<feature type="region of interest" description="Disordered" evidence="1">
    <location>
        <begin position="1"/>
        <end position="24"/>
    </location>
</feature>
<accession>A0A2N9I958</accession>
<proteinExistence type="predicted"/>
<feature type="region of interest" description="Disordered" evidence="1">
    <location>
        <begin position="376"/>
        <end position="397"/>
    </location>
</feature>
<organism evidence="2">
    <name type="scientific">Fagus sylvatica</name>
    <name type="common">Beechnut</name>
    <dbReference type="NCBI Taxonomy" id="28930"/>
    <lineage>
        <taxon>Eukaryota</taxon>
        <taxon>Viridiplantae</taxon>
        <taxon>Streptophyta</taxon>
        <taxon>Embryophyta</taxon>
        <taxon>Tracheophyta</taxon>
        <taxon>Spermatophyta</taxon>
        <taxon>Magnoliopsida</taxon>
        <taxon>eudicotyledons</taxon>
        <taxon>Gunneridae</taxon>
        <taxon>Pentapetalae</taxon>
        <taxon>rosids</taxon>
        <taxon>fabids</taxon>
        <taxon>Fagales</taxon>
        <taxon>Fagaceae</taxon>
        <taxon>Fagus</taxon>
    </lineage>
</organism>
<gene>
    <name evidence="2" type="ORF">FSB_LOCUS50368</name>
</gene>
<sequence>MEGQGDRGSLTLQSRLSPLAPPFNPQPTLNLLANACQQPSSPSLEDSQSSDLSFSLLGSFSDLNLGEDSMYNVDAYGCYGHQSADMFPYDNPPGFDFDVQSYHPQYSSLELQGNSESAVPNESDFDAMPLTKFSMPSYTHNLSGLSHVGQRADDLNGPYIAEQDKKNDNKGNSFWKEDSRACQSLLNQGKHAAERLKPCGETSDNVHGKLTVMILGGDNQIKSMGTEQVNAASFPEPSSRATSFKFSTSSGLCSTATLQNIPQGQQSCPMPVVTRSSCNLNAASYKRAFPQLDSSSAKHTVSPQTKNPLPAQSFGSLHTSITVSPLNPVLSVNADSSGINALNNNENSSGCTPYNQKKLHVLLNAKGKEINTDKSLIEKGTERKSNNPISDNGVDPLLTEKSEMQTTSTNITDDLTLQPHVIKAGVTVANSSEALDNDSDLDSPCWKGTLASCRSPFTVSGSVSSQRLEKELETSNSLNPLAPHFFPSNVKGSIDYCEIDCGRSDFLSFHKGESSAVYLSPREHKNMDSAKVGSHPYEAQTEYALVNNSRTSFLLNSAHMVQPSLVEDFTSNGELVAGENAEGSSAEIDDEHSNSTRVPVLAKEHIFSPSSSRVALHTDLTETRQDVSKPLSTPPKIDVQIVINAMQDLSELLVQNCSNSIHSLNEHERDVIQHIINNLYVFTTNRVGQRTPMPESTQTGIPSCPYKSTEHCKRSSMELKLAWTKTMAVPHELGNQNYHEGQKSYYTMFSEKGLNSFSSCSDVGTEKGNDIIQVVTKDLRENHQIEEEMHPQALLYRNLWLEAEATVLEELVHEKTKRCQESYLNVENVEVCDVSHEPKLQIRTCM</sequence>
<evidence type="ECO:0000313" key="2">
    <source>
        <dbReference type="EMBL" id="SPD22486.1"/>
    </source>
</evidence>
<reference evidence="2" key="1">
    <citation type="submission" date="2018-02" db="EMBL/GenBank/DDBJ databases">
        <authorList>
            <person name="Cohen D.B."/>
            <person name="Kent A.D."/>
        </authorList>
    </citation>
    <scope>NUCLEOTIDE SEQUENCE</scope>
</reference>
<dbReference type="PANTHER" id="PTHR34361:SF6">
    <property type="entry name" value="POX DOMAIN-CONTAINING PROTEIN"/>
    <property type="match status" value="1"/>
</dbReference>
<dbReference type="AlphaFoldDB" id="A0A2N9I958"/>
<dbReference type="PANTHER" id="PTHR34361">
    <property type="entry name" value="OS08G0157800 PROTEIN"/>
    <property type="match status" value="1"/>
</dbReference>
<name>A0A2N9I958_FAGSY</name>
<feature type="compositionally biased region" description="Basic and acidic residues" evidence="1">
    <location>
        <begin position="376"/>
        <end position="385"/>
    </location>
</feature>
<dbReference type="EMBL" id="OIVN01005445">
    <property type="protein sequence ID" value="SPD22486.1"/>
    <property type="molecule type" value="Genomic_DNA"/>
</dbReference>
<evidence type="ECO:0000256" key="1">
    <source>
        <dbReference type="SAM" id="MobiDB-lite"/>
    </source>
</evidence>
<feature type="region of interest" description="Disordered" evidence="1">
    <location>
        <begin position="294"/>
        <end position="313"/>
    </location>
</feature>
<protein>
    <submittedName>
        <fullName evidence="2">Uncharacterized protein</fullName>
    </submittedName>
</protein>